<dbReference type="GO" id="GO:0006428">
    <property type="term" value="P:isoleucyl-tRNA aminoacylation"/>
    <property type="evidence" value="ECO:0007669"/>
    <property type="project" value="UniProtKB-UniRule"/>
</dbReference>
<feature type="short sequence motif" description="'HIGH' region" evidence="15">
    <location>
        <begin position="50"/>
        <end position="60"/>
    </location>
</feature>
<dbReference type="FunFam" id="3.40.50.620:FF:000075">
    <property type="entry name" value="Isoleucine--tRNA ligase"/>
    <property type="match status" value="1"/>
</dbReference>
<evidence type="ECO:0000256" key="2">
    <source>
        <dbReference type="ARBA" id="ARBA00004496"/>
    </source>
</evidence>
<comment type="cofactor">
    <cofactor evidence="1 15">
        <name>Zn(2+)</name>
        <dbReference type="ChEBI" id="CHEBI:29105"/>
    </cofactor>
</comment>
<evidence type="ECO:0000256" key="10">
    <source>
        <dbReference type="ARBA" id="ARBA00022840"/>
    </source>
</evidence>
<dbReference type="Proteomes" id="UP000319613">
    <property type="component" value="Unassembled WGS sequence"/>
</dbReference>
<evidence type="ECO:0000259" key="16">
    <source>
        <dbReference type="Pfam" id="PF00133"/>
    </source>
</evidence>
<dbReference type="Pfam" id="PF08264">
    <property type="entry name" value="Anticodon_1"/>
    <property type="match status" value="1"/>
</dbReference>
<evidence type="ECO:0000313" key="18">
    <source>
        <dbReference type="EMBL" id="TSC66095.1"/>
    </source>
</evidence>
<gene>
    <name evidence="15" type="primary">ileS</name>
    <name evidence="18" type="ORF">G01um101477_222</name>
</gene>
<comment type="catalytic activity">
    <reaction evidence="14 15">
        <text>tRNA(Ile) + L-isoleucine + ATP = L-isoleucyl-tRNA(Ile) + AMP + diphosphate</text>
        <dbReference type="Rhea" id="RHEA:11060"/>
        <dbReference type="Rhea" id="RHEA-COMP:9666"/>
        <dbReference type="Rhea" id="RHEA-COMP:9695"/>
        <dbReference type="ChEBI" id="CHEBI:30616"/>
        <dbReference type="ChEBI" id="CHEBI:33019"/>
        <dbReference type="ChEBI" id="CHEBI:58045"/>
        <dbReference type="ChEBI" id="CHEBI:78442"/>
        <dbReference type="ChEBI" id="CHEBI:78528"/>
        <dbReference type="ChEBI" id="CHEBI:456215"/>
        <dbReference type="EC" id="6.1.1.5"/>
    </reaction>
</comment>
<evidence type="ECO:0000256" key="9">
    <source>
        <dbReference type="ARBA" id="ARBA00022833"/>
    </source>
</evidence>
<proteinExistence type="inferred from homology"/>
<dbReference type="GO" id="GO:0008270">
    <property type="term" value="F:zinc ion binding"/>
    <property type="evidence" value="ECO:0007669"/>
    <property type="project" value="UniProtKB-UniRule"/>
</dbReference>
<evidence type="ECO:0000256" key="15">
    <source>
        <dbReference type="HAMAP-Rule" id="MF_02003"/>
    </source>
</evidence>
<evidence type="ECO:0000256" key="4">
    <source>
        <dbReference type="ARBA" id="ARBA00011245"/>
    </source>
</evidence>
<keyword evidence="9 15" id="KW-0862">Zinc</keyword>
<keyword evidence="6 15" id="KW-0436">Ligase</keyword>
<dbReference type="PRINTS" id="PR00984">
    <property type="entry name" value="TRNASYNTHILE"/>
</dbReference>
<dbReference type="FunFam" id="3.40.50.620:FF:000063">
    <property type="entry name" value="Isoleucine--tRNA ligase"/>
    <property type="match status" value="1"/>
</dbReference>
<dbReference type="GO" id="GO:0002161">
    <property type="term" value="F:aminoacyl-tRNA deacylase activity"/>
    <property type="evidence" value="ECO:0007669"/>
    <property type="project" value="InterPro"/>
</dbReference>
<evidence type="ECO:0000256" key="1">
    <source>
        <dbReference type="ARBA" id="ARBA00001947"/>
    </source>
</evidence>
<dbReference type="NCBIfam" id="TIGR00392">
    <property type="entry name" value="ileS"/>
    <property type="match status" value="1"/>
</dbReference>
<dbReference type="SUPFAM" id="SSF47323">
    <property type="entry name" value="Anticodon-binding domain of a subclass of class I aminoacyl-tRNA synthetases"/>
    <property type="match status" value="1"/>
</dbReference>
<dbReference type="GO" id="GO:0005737">
    <property type="term" value="C:cytoplasm"/>
    <property type="evidence" value="ECO:0007669"/>
    <property type="project" value="UniProtKB-SubCell"/>
</dbReference>
<dbReference type="Gene3D" id="3.40.50.620">
    <property type="entry name" value="HUPs"/>
    <property type="match status" value="2"/>
</dbReference>
<dbReference type="PANTHER" id="PTHR42780">
    <property type="entry name" value="SOLEUCYL-TRNA SYNTHETASE"/>
    <property type="match status" value="1"/>
</dbReference>
<dbReference type="CDD" id="cd07961">
    <property type="entry name" value="Anticodon_Ia_Ile_ABEc"/>
    <property type="match status" value="1"/>
</dbReference>
<dbReference type="InterPro" id="IPR009008">
    <property type="entry name" value="Val/Leu/Ile-tRNA-synth_edit"/>
</dbReference>
<evidence type="ECO:0000256" key="8">
    <source>
        <dbReference type="ARBA" id="ARBA00022741"/>
    </source>
</evidence>
<evidence type="ECO:0000256" key="7">
    <source>
        <dbReference type="ARBA" id="ARBA00022723"/>
    </source>
</evidence>
<dbReference type="EMBL" id="VMFF01000015">
    <property type="protein sequence ID" value="TSC66095.1"/>
    <property type="molecule type" value="Genomic_DNA"/>
</dbReference>
<feature type="binding site" evidence="15">
    <location>
        <position position="621"/>
    </location>
    <ligand>
        <name>ATP</name>
        <dbReference type="ChEBI" id="CHEBI:30616"/>
    </ligand>
</feature>
<dbReference type="GO" id="GO:0000049">
    <property type="term" value="F:tRNA binding"/>
    <property type="evidence" value="ECO:0007669"/>
    <property type="project" value="InterPro"/>
</dbReference>
<dbReference type="GO" id="GO:0005524">
    <property type="term" value="F:ATP binding"/>
    <property type="evidence" value="ECO:0007669"/>
    <property type="project" value="UniProtKB-UniRule"/>
</dbReference>
<comment type="similarity">
    <text evidence="3 15">Belongs to the class-I aminoacyl-tRNA synthetase family. IleS type 2 subfamily.</text>
</comment>
<dbReference type="InterPro" id="IPR002301">
    <property type="entry name" value="Ile-tRNA-ligase"/>
</dbReference>
<dbReference type="InterPro" id="IPR013155">
    <property type="entry name" value="M/V/L/I-tRNA-synth_anticd-bd"/>
</dbReference>
<dbReference type="Pfam" id="PF19302">
    <property type="entry name" value="DUF5915"/>
    <property type="match status" value="1"/>
</dbReference>
<dbReference type="PANTHER" id="PTHR42780:SF1">
    <property type="entry name" value="ISOLEUCINE--TRNA LIGASE, CYTOPLASMIC"/>
    <property type="match status" value="1"/>
</dbReference>
<dbReference type="HAMAP" id="MF_02003">
    <property type="entry name" value="Ile_tRNA_synth_type2"/>
    <property type="match status" value="1"/>
</dbReference>
<dbReference type="Pfam" id="PF00133">
    <property type="entry name" value="tRNA-synt_1"/>
    <property type="match status" value="1"/>
</dbReference>
<comment type="subcellular location">
    <subcellularLocation>
        <location evidence="2 15">Cytoplasm</location>
    </subcellularLocation>
</comment>
<evidence type="ECO:0000259" key="17">
    <source>
        <dbReference type="Pfam" id="PF08264"/>
    </source>
</evidence>
<keyword evidence="10 15" id="KW-0067">ATP-binding</keyword>
<evidence type="ECO:0000256" key="3">
    <source>
        <dbReference type="ARBA" id="ARBA00007078"/>
    </source>
</evidence>
<feature type="short sequence motif" description="'KMSKS' region" evidence="15">
    <location>
        <begin position="618"/>
        <end position="622"/>
    </location>
</feature>
<evidence type="ECO:0000256" key="14">
    <source>
        <dbReference type="ARBA" id="ARBA00048359"/>
    </source>
</evidence>
<dbReference type="InterPro" id="IPR002300">
    <property type="entry name" value="aa-tRNA-synth_Ia"/>
</dbReference>
<evidence type="ECO:0000256" key="11">
    <source>
        <dbReference type="ARBA" id="ARBA00022917"/>
    </source>
</evidence>
<comment type="function">
    <text evidence="13 15">Catalyzes the attachment of isoleucine to tRNA(Ile). As IleRS can inadvertently accommodate and process structurally similar amino acids such as valine, to avoid such errors it has two additional distinct tRNA(Ile)-dependent editing activities. One activity is designated as 'pretransfer' editing and involves the hydrolysis of activated Val-AMP. The other activity is designated 'posttransfer' editing and involves deacylation of mischarged Val-tRNA(Ile).</text>
</comment>
<dbReference type="Gene3D" id="1.10.730.10">
    <property type="entry name" value="Isoleucyl-tRNA Synthetase, Domain 1"/>
    <property type="match status" value="1"/>
</dbReference>
<dbReference type="SUPFAM" id="SSF52374">
    <property type="entry name" value="Nucleotidylyl transferase"/>
    <property type="match status" value="1"/>
</dbReference>
<dbReference type="InterPro" id="IPR033709">
    <property type="entry name" value="Anticodon_Ile_ABEc"/>
</dbReference>
<keyword evidence="8 15" id="KW-0547">Nucleotide-binding</keyword>
<keyword evidence="7 15" id="KW-0479">Metal-binding</keyword>
<evidence type="ECO:0000256" key="6">
    <source>
        <dbReference type="ARBA" id="ARBA00022598"/>
    </source>
</evidence>
<dbReference type="InterPro" id="IPR023586">
    <property type="entry name" value="Ile-tRNA-ligase_type2"/>
</dbReference>
<keyword evidence="12 15" id="KW-0030">Aminoacyl-tRNA synthetase</keyword>
<dbReference type="SUPFAM" id="SSF50677">
    <property type="entry name" value="ValRS/IleRS/LeuRS editing domain"/>
    <property type="match status" value="1"/>
</dbReference>
<dbReference type="InterPro" id="IPR009080">
    <property type="entry name" value="tRNAsynth_Ia_anticodon-bd"/>
</dbReference>
<accession>A0A554JCK4</accession>
<evidence type="ECO:0000256" key="5">
    <source>
        <dbReference type="ARBA" id="ARBA00022490"/>
    </source>
</evidence>
<protein>
    <recommendedName>
        <fullName evidence="15">Isoleucine--tRNA ligase</fullName>
        <ecNumber evidence="15">6.1.1.5</ecNumber>
    </recommendedName>
    <alternativeName>
        <fullName evidence="15">Isoleucyl-tRNA synthetase</fullName>
        <shortName evidence="15">IleRS</shortName>
    </alternativeName>
</protein>
<comment type="domain">
    <text evidence="15">IleRS has two distinct active sites: one for aminoacylation and one for editing. The misactivated valine is translocated from the active site to the editing site, which sterically excludes the correctly activated isoleucine. The single editing site contains two valyl binding pockets, one specific for each substrate (Val-AMP or Val-tRNA(Ile)).</text>
</comment>
<dbReference type="InterPro" id="IPR001412">
    <property type="entry name" value="aa-tRNA-synth_I_CS"/>
</dbReference>
<organism evidence="18 19">
    <name type="scientific">Candidatus Doudnabacteria bacterium Gr01-1014_77</name>
    <dbReference type="NCBI Taxonomy" id="2017133"/>
    <lineage>
        <taxon>Bacteria</taxon>
        <taxon>Candidatus Doudnaibacteriota</taxon>
    </lineage>
</organism>
<sequence>MAEQEQNNERQSAASKEAELLEYWDQQKIFEKSLKKNEANAPYVFYDGPPFATGLPHYGHILGSTAKDVFGRYWTMKGRFVRRRWGWDCHGLPIEQLVEQELGISGKKEIEKIGVDTFNEKCRTDVLRYVEEWRKTVRRMARFVDFDDSYKTMDSTYMESVWWALKQTWDKGLVYEGRKVLMYCPRCETPVSNFEVASDNSYDDVSEESVYVKAEVLNSKFDEKTYLLAWTTTPWTLPGNVAMAVGSDIDYVVVKPSKQDLESGIEDALYILAKARVEVLFNIPEVKKELKGSELVGISYKQLFDVPVLQSDKSFKVYTADFVTTEDGTGIVHTAVMYGEEDYELGLKVGLPAVQLLNAQGVFNEQATEFLRGKFYKDTEPEIIEALELNKTLFKKEVYTHSVPFCWRCGTRLYYSALPSWFINIQKIKPRLIELNEKINWFPEHLKEGRFKKGLESAPDWNISRNRYWATPLPFWKCSSKNCGRSVCVGSLKELAEKAVNYSEVYKTENILEVDLHRPYIDKVKMQCGVCGNDMFRVPEVVDCWVESASMPFAEFHYPFENKEQVEKRRPAQFVAEYINQTRAWFYVMHVMSTILWDQAPFENVVTSGVVLAEDGQKMSKSKKNFPDPWIIFDKYGADALRFYLMSSPVMQGENLFFSEKDLDEIYKKITILLGNVHSFLRMYSSEKVEDSTVVPVSSNVLDKWILAVLKELQLEVTKQMDLYDTVRATKPVLKFINDLSTWYVRRSRDRFKGNDEQAKTSLKVLSYVLVELSKLLAPVMPFISETIYRDLTGNESVHLSTWNVNVSELDESEKTLVSQMNVLREIVELGLSARKESNIKVRQPLEYVAYKSKGEPLELSSELGLILAEELNVKDVHATPEVSEMPETVFKENSQFQILLSIKLTPELKEEGYARELERQVQDLRKKNGLKVGDLIDLYYNTTAASLEMALINKFDRKKTFVVQVKKELEVEPDIEAQLLIEDKAIWVGIQKV</sequence>
<comment type="subunit">
    <text evidence="4 15">Monomer.</text>
</comment>
<evidence type="ECO:0000256" key="13">
    <source>
        <dbReference type="ARBA" id="ARBA00025217"/>
    </source>
</evidence>
<keyword evidence="5 15" id="KW-0963">Cytoplasm</keyword>
<dbReference type="EC" id="6.1.1.5" evidence="15"/>
<feature type="domain" description="Aminoacyl-tRNA synthetase class Ia" evidence="16">
    <location>
        <begin position="20"/>
        <end position="655"/>
    </location>
</feature>
<dbReference type="InterPro" id="IPR014729">
    <property type="entry name" value="Rossmann-like_a/b/a_fold"/>
</dbReference>
<dbReference type="PROSITE" id="PS00178">
    <property type="entry name" value="AA_TRNA_LIGASE_I"/>
    <property type="match status" value="1"/>
</dbReference>
<feature type="domain" description="Methionyl/Valyl/Leucyl/Isoleucyl-tRNA synthetase anticodon-binding" evidence="17">
    <location>
        <begin position="703"/>
        <end position="848"/>
    </location>
</feature>
<name>A0A554JCK4_9BACT</name>
<evidence type="ECO:0000313" key="19">
    <source>
        <dbReference type="Proteomes" id="UP000319613"/>
    </source>
</evidence>
<keyword evidence="11 15" id="KW-0648">Protein biosynthesis</keyword>
<dbReference type="GO" id="GO:0004822">
    <property type="term" value="F:isoleucine-tRNA ligase activity"/>
    <property type="evidence" value="ECO:0007669"/>
    <property type="project" value="UniProtKB-UniRule"/>
</dbReference>
<evidence type="ECO:0000256" key="12">
    <source>
        <dbReference type="ARBA" id="ARBA00023146"/>
    </source>
</evidence>
<comment type="caution">
    <text evidence="18">The sequence shown here is derived from an EMBL/GenBank/DDBJ whole genome shotgun (WGS) entry which is preliminary data.</text>
</comment>
<dbReference type="AlphaFoldDB" id="A0A554JCK4"/>
<reference evidence="18 19" key="1">
    <citation type="submission" date="2017-07" db="EMBL/GenBank/DDBJ databases">
        <title>Mechanisms for carbon and nitrogen cycling indicate functional differentiation within the Candidate Phyla Radiation.</title>
        <authorList>
            <person name="Danczak R.E."/>
            <person name="Johnston M.D."/>
            <person name="Kenah C."/>
            <person name="Slattery M."/>
            <person name="Wrighton K.C."/>
            <person name="Wilkins M.J."/>
        </authorList>
    </citation>
    <scope>NUCLEOTIDE SEQUENCE [LARGE SCALE GENOMIC DNA]</scope>
    <source>
        <strain evidence="18">Gr01-1014_77</strain>
    </source>
</reference>